<feature type="transmembrane region" description="Helical" evidence="6">
    <location>
        <begin position="292"/>
        <end position="308"/>
    </location>
</feature>
<feature type="transmembrane region" description="Helical" evidence="6">
    <location>
        <begin position="378"/>
        <end position="406"/>
    </location>
</feature>
<keyword evidence="2" id="KW-0813">Transport</keyword>
<dbReference type="Gene3D" id="1.20.1250.20">
    <property type="entry name" value="MFS general substrate transporter like domains"/>
    <property type="match status" value="1"/>
</dbReference>
<dbReference type="InterPro" id="IPR020846">
    <property type="entry name" value="MFS_dom"/>
</dbReference>
<dbReference type="Pfam" id="PF07690">
    <property type="entry name" value="MFS_1"/>
    <property type="match status" value="1"/>
</dbReference>
<accession>E3GWB5</accession>
<dbReference type="GO" id="GO:0016020">
    <property type="term" value="C:membrane"/>
    <property type="evidence" value="ECO:0007669"/>
    <property type="project" value="UniProtKB-SubCell"/>
</dbReference>
<evidence type="ECO:0000313" key="9">
    <source>
        <dbReference type="Proteomes" id="UP000002315"/>
    </source>
</evidence>
<dbReference type="SUPFAM" id="SSF103473">
    <property type="entry name" value="MFS general substrate transporter"/>
    <property type="match status" value="1"/>
</dbReference>
<protein>
    <submittedName>
        <fullName evidence="8">Major facilitator superfamily MFS_1</fullName>
    </submittedName>
</protein>
<dbReference type="STRING" id="523846.Mfer_1086"/>
<feature type="transmembrane region" description="Helical" evidence="6">
    <location>
        <begin position="426"/>
        <end position="444"/>
    </location>
</feature>
<organism evidence="8 9">
    <name type="scientific">Methanothermus fervidus (strain ATCC 43054 / DSM 2088 / JCM 10308 / V24 S)</name>
    <dbReference type="NCBI Taxonomy" id="523846"/>
    <lineage>
        <taxon>Archaea</taxon>
        <taxon>Methanobacteriati</taxon>
        <taxon>Methanobacteriota</taxon>
        <taxon>Methanomada group</taxon>
        <taxon>Methanobacteria</taxon>
        <taxon>Methanobacteriales</taxon>
        <taxon>Methanothermaceae</taxon>
        <taxon>Methanothermus</taxon>
    </lineage>
</organism>
<dbReference type="Gene3D" id="1.20.1720.10">
    <property type="entry name" value="Multidrug resistance protein D"/>
    <property type="match status" value="1"/>
</dbReference>
<dbReference type="PROSITE" id="PS50850">
    <property type="entry name" value="MFS"/>
    <property type="match status" value="1"/>
</dbReference>
<feature type="transmembrane region" description="Helical" evidence="6">
    <location>
        <begin position="98"/>
        <end position="119"/>
    </location>
</feature>
<feature type="transmembrane region" description="Helical" evidence="6">
    <location>
        <begin position="320"/>
        <end position="341"/>
    </location>
</feature>
<feature type="transmembrane region" description="Helical" evidence="6">
    <location>
        <begin position="192"/>
        <end position="211"/>
    </location>
</feature>
<dbReference type="HOGENOM" id="CLU_000960_28_3_2"/>
<evidence type="ECO:0000256" key="4">
    <source>
        <dbReference type="ARBA" id="ARBA00022989"/>
    </source>
</evidence>
<evidence type="ECO:0000256" key="3">
    <source>
        <dbReference type="ARBA" id="ARBA00022692"/>
    </source>
</evidence>
<feature type="transmembrane region" description="Helical" evidence="6">
    <location>
        <begin position="347"/>
        <end position="366"/>
    </location>
</feature>
<dbReference type="OrthoDB" id="117970at2157"/>
<evidence type="ECO:0000256" key="1">
    <source>
        <dbReference type="ARBA" id="ARBA00004141"/>
    </source>
</evidence>
<dbReference type="Proteomes" id="UP000002315">
    <property type="component" value="Chromosome"/>
</dbReference>
<evidence type="ECO:0000256" key="5">
    <source>
        <dbReference type="ARBA" id="ARBA00023136"/>
    </source>
</evidence>
<feature type="transmembrane region" description="Helical" evidence="6">
    <location>
        <begin position="257"/>
        <end position="280"/>
    </location>
</feature>
<dbReference type="PANTHER" id="PTHR42718:SF9">
    <property type="entry name" value="MAJOR FACILITATOR SUPERFAMILY MULTIDRUG TRANSPORTER MFSC"/>
    <property type="match status" value="1"/>
</dbReference>
<dbReference type="AlphaFoldDB" id="E3GWB5"/>
<dbReference type="InterPro" id="IPR036259">
    <property type="entry name" value="MFS_trans_sf"/>
</dbReference>
<evidence type="ECO:0000256" key="2">
    <source>
        <dbReference type="ARBA" id="ARBA00022448"/>
    </source>
</evidence>
<dbReference type="GO" id="GO:0022857">
    <property type="term" value="F:transmembrane transporter activity"/>
    <property type="evidence" value="ECO:0007669"/>
    <property type="project" value="InterPro"/>
</dbReference>
<dbReference type="InterPro" id="IPR011701">
    <property type="entry name" value="MFS"/>
</dbReference>
<dbReference type="EMBL" id="CP002278">
    <property type="protein sequence ID" value="ADP77880.1"/>
    <property type="molecule type" value="Genomic_DNA"/>
</dbReference>
<name>E3GWB5_METFV</name>
<keyword evidence="3 6" id="KW-0812">Transmembrane</keyword>
<gene>
    <name evidence="8" type="ordered locus">Mfer_1086</name>
</gene>
<feature type="transmembrane region" description="Helical" evidence="6">
    <location>
        <begin position="217"/>
        <end position="236"/>
    </location>
</feature>
<keyword evidence="5 6" id="KW-0472">Membrane</keyword>
<feature type="transmembrane region" description="Helical" evidence="6">
    <location>
        <begin position="73"/>
        <end position="92"/>
    </location>
</feature>
<feature type="transmembrane region" description="Helical" evidence="6">
    <location>
        <begin position="163"/>
        <end position="180"/>
    </location>
</feature>
<evidence type="ECO:0000256" key="6">
    <source>
        <dbReference type="SAM" id="Phobius"/>
    </source>
</evidence>
<evidence type="ECO:0000259" key="7">
    <source>
        <dbReference type="PROSITE" id="PS50850"/>
    </source>
</evidence>
<dbReference type="PRINTS" id="PR01036">
    <property type="entry name" value="TCRTETB"/>
</dbReference>
<comment type="subcellular location">
    <subcellularLocation>
        <location evidence="1">Membrane</location>
        <topology evidence="1">Multi-pass membrane protein</topology>
    </subcellularLocation>
</comment>
<sequence length="450" mass="49105">MSRSIYAIIIALVGPFLTPFVTSSINIALPEIGRELGVSASILSWIPTSYLMTLAALLIPMGRLGDIYGRKRIFQLGITIFTISSALAGISATGETIIFFRILQGIGSAMIFSNVNAILASIFPKHKRGRAFGLSSTGSYLGLFSGVTIGGFLTQYFGWRGVFYFNVPLAILCGYATLMIKGDWREAKGEDFDVKGSNFLAFSFIFLLLGVSSLYETQGLLFVSLGSVLSFLLYNYENRVDDPVFNPKILKKREFSWNGLAMLVTYTAAYPITFLLSYYLQSFQGFSPQKTGLVLSLQPVTIATLAPLGGRLSDKLNPRYVAAGGMLSIATAITTFILFSMQKNEMLLYLGLFLMGSGFALFSPSNTNMVMSSVKKRFFGVASATLSTFRVVGQCTGMGVIISILHFYSKTGAKVNGPVFTTVMELSMLVFLFLSIIGILLISFSKNESR</sequence>
<dbReference type="CDD" id="cd17321">
    <property type="entry name" value="MFS_MMR_MDR_like"/>
    <property type="match status" value="1"/>
</dbReference>
<proteinExistence type="predicted"/>
<evidence type="ECO:0000313" key="8">
    <source>
        <dbReference type="EMBL" id="ADP77880.1"/>
    </source>
</evidence>
<keyword evidence="9" id="KW-1185">Reference proteome</keyword>
<dbReference type="PANTHER" id="PTHR42718">
    <property type="entry name" value="MAJOR FACILITATOR SUPERFAMILY MULTIDRUG TRANSPORTER MFSC"/>
    <property type="match status" value="1"/>
</dbReference>
<dbReference type="KEGG" id="mfv:Mfer_1086"/>
<feature type="domain" description="Major facilitator superfamily (MFS) profile" evidence="7">
    <location>
        <begin position="7"/>
        <end position="450"/>
    </location>
</feature>
<reference evidence="8 9" key="1">
    <citation type="journal article" date="2010" name="Stand. Genomic Sci.">
        <title>Complete genome sequence of Methanothermus fervidus type strain (V24S).</title>
        <authorList>
            <person name="Anderson I."/>
            <person name="Djao O.D."/>
            <person name="Misra M."/>
            <person name="Chertkov O."/>
            <person name="Nolan M."/>
            <person name="Lucas S."/>
            <person name="Lapidus A."/>
            <person name="Del Rio T.G."/>
            <person name="Tice H."/>
            <person name="Cheng J.F."/>
            <person name="Tapia R."/>
            <person name="Han C."/>
            <person name="Goodwin L."/>
            <person name="Pitluck S."/>
            <person name="Liolios K."/>
            <person name="Ivanova N."/>
            <person name="Mavromatis K."/>
            <person name="Mikhailova N."/>
            <person name="Pati A."/>
            <person name="Brambilla E."/>
            <person name="Chen A."/>
            <person name="Palaniappan K."/>
            <person name="Land M."/>
            <person name="Hauser L."/>
            <person name="Chang Y.J."/>
            <person name="Jeffries C.D."/>
            <person name="Sikorski J."/>
            <person name="Spring S."/>
            <person name="Rohde M."/>
            <person name="Eichinger K."/>
            <person name="Huber H."/>
            <person name="Wirth R."/>
            <person name="Goker M."/>
            <person name="Detter J.C."/>
            <person name="Woyke T."/>
            <person name="Bristow J."/>
            <person name="Eisen J.A."/>
            <person name="Markowitz V."/>
            <person name="Hugenholtz P."/>
            <person name="Klenk H.P."/>
            <person name="Kyrpides N.C."/>
        </authorList>
    </citation>
    <scope>NUCLEOTIDE SEQUENCE [LARGE SCALE GENOMIC DNA]</scope>
    <source>
        <strain evidence="9">ATCC 43054 / DSM 2088 / JCM 10308 / V24 S</strain>
    </source>
</reference>
<feature type="transmembrane region" description="Helical" evidence="6">
    <location>
        <begin position="140"/>
        <end position="157"/>
    </location>
</feature>
<feature type="transmembrane region" description="Helical" evidence="6">
    <location>
        <begin position="42"/>
        <end position="61"/>
    </location>
</feature>
<keyword evidence="4 6" id="KW-1133">Transmembrane helix</keyword>